<protein>
    <submittedName>
        <fullName evidence="2">Uncharacterized protein</fullName>
    </submittedName>
</protein>
<dbReference type="GeneID" id="1475705"/>
<dbReference type="AlphaFoldDB" id="Q8TJH2"/>
<keyword evidence="3" id="KW-1185">Reference proteome</keyword>
<dbReference type="Proteomes" id="UP000002487">
    <property type="component" value="Chromosome"/>
</dbReference>
<dbReference type="STRING" id="188937.MA_3812"/>
<reference evidence="2 3" key="1">
    <citation type="journal article" date="2002" name="Genome Res.">
        <title>The genome of Methanosarcina acetivorans reveals extensive metabolic and physiological diversity.</title>
        <authorList>
            <person name="Galagan J.E."/>
            <person name="Nusbaum C."/>
            <person name="Roy A."/>
            <person name="Endrizzi M.G."/>
            <person name="Macdonald P."/>
            <person name="FitzHugh W."/>
            <person name="Calvo S."/>
            <person name="Engels R."/>
            <person name="Smirnov S."/>
            <person name="Atnoor D."/>
            <person name="Brown A."/>
            <person name="Allen N."/>
            <person name="Naylor J."/>
            <person name="Stange-Thomann N."/>
            <person name="DeArellano K."/>
            <person name="Johnson R."/>
            <person name="Linton L."/>
            <person name="McEwan P."/>
            <person name="McKernan K."/>
            <person name="Talamas J."/>
            <person name="Tirrell A."/>
            <person name="Ye W."/>
            <person name="Zimmer A."/>
            <person name="Barber R.D."/>
            <person name="Cann I."/>
            <person name="Graham D.E."/>
            <person name="Grahame D.A."/>
            <person name="Guss A."/>
            <person name="Hedderich R."/>
            <person name="Ingram-Smith C."/>
            <person name="Kuettner C.H."/>
            <person name="Krzycki J.A."/>
            <person name="Leigh J.A."/>
            <person name="Li W."/>
            <person name="Liu J."/>
            <person name="Mukhopadhyay B."/>
            <person name="Reeve J.N."/>
            <person name="Smith K."/>
            <person name="Springer T.A."/>
            <person name="Umayam L.A."/>
            <person name="White O."/>
            <person name="White R.H."/>
            <person name="de Macario E.C."/>
            <person name="Ferry J.G."/>
            <person name="Jarrell K.F."/>
            <person name="Jing H."/>
            <person name="Macario A.J.L."/>
            <person name="Paulsen I."/>
            <person name="Pritchett M."/>
            <person name="Sowers K.R."/>
            <person name="Swanson R.V."/>
            <person name="Zinder S.H."/>
            <person name="Lander E."/>
            <person name="Metcalf W.W."/>
            <person name="Birren B."/>
        </authorList>
    </citation>
    <scope>NUCLEOTIDE SEQUENCE [LARGE SCALE GENOMIC DNA]</scope>
    <source>
        <strain evidence="3">ATCC 35395 / DSM 2834 / JCM 12185 / C2A</strain>
    </source>
</reference>
<dbReference type="HOGENOM" id="CLU_1145216_0_0_2"/>
<name>Q8TJH2_METAC</name>
<accession>Q8TJH2</accession>
<evidence type="ECO:0000313" key="3">
    <source>
        <dbReference type="Proteomes" id="UP000002487"/>
    </source>
</evidence>
<organism evidence="2 3">
    <name type="scientific">Methanosarcina acetivorans (strain ATCC 35395 / DSM 2834 / JCM 12185 / C2A)</name>
    <dbReference type="NCBI Taxonomy" id="188937"/>
    <lineage>
        <taxon>Archaea</taxon>
        <taxon>Methanobacteriati</taxon>
        <taxon>Methanobacteriota</taxon>
        <taxon>Stenosarchaea group</taxon>
        <taxon>Methanomicrobia</taxon>
        <taxon>Methanosarcinales</taxon>
        <taxon>Methanosarcinaceae</taxon>
        <taxon>Methanosarcina</taxon>
    </lineage>
</organism>
<gene>
    <name evidence="2" type="ordered locus">MA_3812</name>
</gene>
<dbReference type="InParanoid" id="Q8TJH2"/>
<dbReference type="EMBL" id="AE010299">
    <property type="protein sequence ID" value="AAM07163.1"/>
    <property type="molecule type" value="Genomic_DNA"/>
</dbReference>
<dbReference type="RefSeq" id="WP_011023712.1">
    <property type="nucleotide sequence ID" value="NC_003552.1"/>
</dbReference>
<proteinExistence type="predicted"/>
<dbReference type="EnsemblBacteria" id="AAM07163">
    <property type="protein sequence ID" value="AAM07163"/>
    <property type="gene ID" value="MA_3812"/>
</dbReference>
<evidence type="ECO:0000256" key="1">
    <source>
        <dbReference type="SAM" id="MobiDB-lite"/>
    </source>
</evidence>
<dbReference type="KEGG" id="mac:MA_3812"/>
<evidence type="ECO:0000313" key="2">
    <source>
        <dbReference type="EMBL" id="AAM07163.1"/>
    </source>
</evidence>
<sequence length="242" mass="28140">MIFTCPEEEQRELIRQGKVKPVQFIFSKEERGKLLAEGKLASVDGQLLITAEGEDLSELIFSGRVKALEYNMSVELKHQLLLEGKMIAIIEVDGQQVRWNPATEPDPRIKGNENGGGRRGKGGFRFSPYFHKKGIFLQDVAKLGMIKAIDTAHRQIVQGYDPEAYVYEDPRLLDLSAFFRYFIAEKFGDDARKLKFMYQLADIILFLMKEDVYYRARFFSLFKDIPRHELTEPEKENIQRWH</sequence>
<feature type="region of interest" description="Disordered" evidence="1">
    <location>
        <begin position="99"/>
        <end position="121"/>
    </location>
</feature>